<evidence type="ECO:0000313" key="3">
    <source>
        <dbReference type="Proteomes" id="UP000248640"/>
    </source>
</evidence>
<dbReference type="EMBL" id="LS483372">
    <property type="protein sequence ID" value="SQF89569.1"/>
    <property type="molecule type" value="Genomic_DNA"/>
</dbReference>
<dbReference type="AlphaFoldDB" id="A0A3M3XH33"/>
<dbReference type="InterPro" id="IPR047749">
    <property type="entry name" value="STY4528-like"/>
</dbReference>
<proteinExistence type="predicted"/>
<dbReference type="RefSeq" id="WP_053254322.1">
    <property type="nucleotide sequence ID" value="NZ_CBCRXZ010000003.1"/>
</dbReference>
<dbReference type="NCBIfam" id="NF040582">
    <property type="entry name" value="STY4528_fam"/>
    <property type="match status" value="1"/>
</dbReference>
<feature type="region of interest" description="Disordered" evidence="1">
    <location>
        <begin position="372"/>
        <end position="413"/>
    </location>
</feature>
<dbReference type="Proteomes" id="UP000248640">
    <property type="component" value="Chromosome 1"/>
</dbReference>
<feature type="compositionally biased region" description="Polar residues" evidence="1">
    <location>
        <begin position="396"/>
        <end position="413"/>
    </location>
</feature>
<name>A0A3M3XH33_PSEFL</name>
<protein>
    <submittedName>
        <fullName evidence="2">Uncharacterized protein</fullName>
    </submittedName>
</protein>
<organism evidence="2 3">
    <name type="scientific">Pseudomonas fluorescens</name>
    <dbReference type="NCBI Taxonomy" id="294"/>
    <lineage>
        <taxon>Bacteria</taxon>
        <taxon>Pseudomonadati</taxon>
        <taxon>Pseudomonadota</taxon>
        <taxon>Gammaproteobacteria</taxon>
        <taxon>Pseudomonadales</taxon>
        <taxon>Pseudomonadaceae</taxon>
        <taxon>Pseudomonas</taxon>
    </lineage>
</organism>
<sequence length="434" mass="48298">MRLSRLPLSTLLDSASGHLEAHLLQKKESAPPGIEGAPPYSGIIFSGNPHETVPRRLLLDDRLTPLERNTWQVFRLLINDDGLTAFPTYDQLRPYLGMQPGRPASRETVSKALVTLRLTRWLSLGRRVRNDLSGQVQGNVYLLHDEPVTPAEALEFDKDYLQLLAQSMQHQTKVIREVAEIAWKEFAADPDVGQRLPSRLDIIESRMNSQAWTKAQAPVVIKAAEFGIRTQQNIALSPLSSDTELSKKDQERIALKQSSDAELSRKSLSSDLVRHPNSYSTYTDTHKDVCKSSVHVPPTPNDMAADLLGALHRLPVEQKQNAVMALQKVPAELKPALIKQWVHRCDSGGVRNPLGYLMTLVGMAVRGDFNSQWNPDDKAKASHERQDASTPPEGTEQPTKTVTQPPRSPESIQTAKHTLSGMLHLLKPNRGTHP</sequence>
<evidence type="ECO:0000256" key="1">
    <source>
        <dbReference type="SAM" id="MobiDB-lite"/>
    </source>
</evidence>
<reference evidence="2 3" key="1">
    <citation type="submission" date="2018-06" db="EMBL/GenBank/DDBJ databases">
        <authorList>
            <consortium name="Pathogen Informatics"/>
            <person name="Doyle S."/>
        </authorList>
    </citation>
    <scope>NUCLEOTIDE SEQUENCE [LARGE SCALE GENOMIC DNA]</scope>
    <source>
        <strain evidence="2 3">NCTC10038</strain>
    </source>
</reference>
<gene>
    <name evidence="2" type="ORF">NCTC10038_00953</name>
</gene>
<evidence type="ECO:0000313" key="2">
    <source>
        <dbReference type="EMBL" id="SQF89569.1"/>
    </source>
</evidence>
<dbReference type="GeneID" id="61636950"/>
<accession>A0A3M3XH33</accession>
<feature type="compositionally biased region" description="Basic and acidic residues" evidence="1">
    <location>
        <begin position="375"/>
        <end position="387"/>
    </location>
</feature>